<dbReference type="Gene3D" id="2.60.40.200">
    <property type="entry name" value="Superoxide dismutase, copper/zinc binding domain"/>
    <property type="match status" value="1"/>
</dbReference>
<feature type="domain" description="HMA" evidence="4">
    <location>
        <begin position="1"/>
        <end position="63"/>
    </location>
</feature>
<dbReference type="Gene3D" id="3.30.70.100">
    <property type="match status" value="1"/>
</dbReference>
<evidence type="ECO:0000313" key="6">
    <source>
        <dbReference type="RefSeq" id="XP_014677181.1"/>
    </source>
</evidence>
<dbReference type="Proteomes" id="UP000695022">
    <property type="component" value="Unplaced"/>
</dbReference>
<proteinExistence type="inferred from homology"/>
<organism evidence="5 6">
    <name type="scientific">Priapulus caudatus</name>
    <name type="common">Priapulid worm</name>
    <dbReference type="NCBI Taxonomy" id="37621"/>
    <lineage>
        <taxon>Eukaryota</taxon>
        <taxon>Metazoa</taxon>
        <taxon>Ecdysozoa</taxon>
        <taxon>Scalidophora</taxon>
        <taxon>Priapulida</taxon>
        <taxon>Priapulimorpha</taxon>
        <taxon>Priapulimorphida</taxon>
        <taxon>Priapulidae</taxon>
        <taxon>Priapulus</taxon>
    </lineage>
</organism>
<feature type="non-terminal residue" evidence="6">
    <location>
        <position position="1"/>
    </location>
</feature>
<evidence type="ECO:0000256" key="1">
    <source>
        <dbReference type="ARBA" id="ARBA00001973"/>
    </source>
</evidence>
<dbReference type="SUPFAM" id="SSF49329">
    <property type="entry name" value="Cu,Zn superoxide dismutase-like"/>
    <property type="match status" value="1"/>
</dbReference>
<dbReference type="PRINTS" id="PR00068">
    <property type="entry name" value="CUZNDISMTASE"/>
</dbReference>
<dbReference type="InterPro" id="IPR036163">
    <property type="entry name" value="HMA_dom_sf"/>
</dbReference>
<evidence type="ECO:0000256" key="2">
    <source>
        <dbReference type="ARBA" id="ARBA00025798"/>
    </source>
</evidence>
<reference evidence="6" key="1">
    <citation type="submission" date="2025-08" db="UniProtKB">
        <authorList>
            <consortium name="RefSeq"/>
        </authorList>
    </citation>
    <scope>IDENTIFICATION</scope>
</reference>
<accession>A0ABM1EYB0</accession>
<dbReference type="InterPro" id="IPR036423">
    <property type="entry name" value="SOD-like_Cu/Zn_dom_sf"/>
</dbReference>
<protein>
    <recommendedName>
        <fullName evidence="3">Superoxide dismutase copper chaperone</fullName>
    </recommendedName>
</protein>
<dbReference type="RefSeq" id="XP_014677181.1">
    <property type="nucleotide sequence ID" value="XM_014821695.1"/>
</dbReference>
<comment type="similarity">
    <text evidence="2">In the C-terminal section; belongs to the Cu-Zn superoxide dismutase family.</text>
</comment>
<dbReference type="Pfam" id="PF00080">
    <property type="entry name" value="Sod_Cu"/>
    <property type="match status" value="1"/>
</dbReference>
<name>A0ABM1EYB0_PRICU</name>
<dbReference type="SUPFAM" id="SSF55008">
    <property type="entry name" value="HMA, heavy metal-associated domain"/>
    <property type="match status" value="1"/>
</dbReference>
<dbReference type="PROSITE" id="PS50846">
    <property type="entry name" value="HMA_2"/>
    <property type="match status" value="1"/>
</dbReference>
<dbReference type="InterPro" id="IPR024134">
    <property type="entry name" value="SOD_Cu/Zn_/chaperone"/>
</dbReference>
<dbReference type="InterPro" id="IPR006121">
    <property type="entry name" value="HMA_dom"/>
</dbReference>
<comment type="cofactor">
    <cofactor evidence="1">
        <name>Cu(2+)</name>
        <dbReference type="ChEBI" id="CHEBI:29036"/>
    </cofactor>
</comment>
<dbReference type="CDD" id="cd00371">
    <property type="entry name" value="HMA"/>
    <property type="match status" value="1"/>
</dbReference>
<sequence length="262" mass="28137">FQVEFAVEMTCRSCEDAVQHALDSVPGIQSTQVDLKNETVIVETSLAVEQVRQLIENTGRRVVVKGMGSGVSHLGAAVCMMSGSAVGLVRMIQINPDTCLFEGTIDGLQAGEHGLHVHEYGDISLGAESCGNHFNPTGAKHGGRTDIERHIGDLGNIRAEENGRAVFRFTDNRVKIWDIIGRSMIVHAAKDDLGRGDNASSRIDGNSGPGVAWGIVARSAGLFENVKTVCACDGIRLWDERDVPLAGPSRSNNTRSYVQAQL</sequence>
<dbReference type="Pfam" id="PF00403">
    <property type="entry name" value="HMA"/>
    <property type="match status" value="1"/>
</dbReference>
<evidence type="ECO:0000313" key="5">
    <source>
        <dbReference type="Proteomes" id="UP000695022"/>
    </source>
</evidence>
<dbReference type="PANTHER" id="PTHR10003">
    <property type="entry name" value="SUPEROXIDE DISMUTASE CU-ZN -RELATED"/>
    <property type="match status" value="1"/>
</dbReference>
<gene>
    <name evidence="6" type="primary">LOC106817047</name>
</gene>
<dbReference type="InterPro" id="IPR001424">
    <property type="entry name" value="SOD_Cu_Zn_dom"/>
</dbReference>
<evidence type="ECO:0000256" key="3">
    <source>
        <dbReference type="ARBA" id="ARBA00032899"/>
    </source>
</evidence>
<dbReference type="CDD" id="cd00305">
    <property type="entry name" value="Cu-Zn_Superoxide_Dismutase"/>
    <property type="match status" value="1"/>
</dbReference>
<dbReference type="GeneID" id="106817047"/>
<evidence type="ECO:0000259" key="4">
    <source>
        <dbReference type="PROSITE" id="PS50846"/>
    </source>
</evidence>
<keyword evidence="5" id="KW-1185">Reference proteome</keyword>